<evidence type="ECO:0000256" key="11">
    <source>
        <dbReference type="SAM" id="Phobius"/>
    </source>
</evidence>
<dbReference type="SUPFAM" id="SSF74653">
    <property type="entry name" value="TolA/TonB C-terminal domain"/>
    <property type="match status" value="1"/>
</dbReference>
<evidence type="ECO:0000256" key="2">
    <source>
        <dbReference type="ARBA" id="ARBA00006555"/>
    </source>
</evidence>
<organism evidence="13">
    <name type="scientific">uncultured Thiotrichaceae bacterium</name>
    <dbReference type="NCBI Taxonomy" id="298394"/>
    <lineage>
        <taxon>Bacteria</taxon>
        <taxon>Pseudomonadati</taxon>
        <taxon>Pseudomonadota</taxon>
        <taxon>Gammaproteobacteria</taxon>
        <taxon>Thiotrichales</taxon>
        <taxon>Thiotrichaceae</taxon>
        <taxon>environmental samples</taxon>
    </lineage>
</organism>
<keyword evidence="6 11" id="KW-0812">Transmembrane</keyword>
<dbReference type="PANTHER" id="PTHR33446">
    <property type="entry name" value="PROTEIN TONB-RELATED"/>
    <property type="match status" value="1"/>
</dbReference>
<keyword evidence="5" id="KW-0997">Cell inner membrane</keyword>
<comment type="subcellular location">
    <subcellularLocation>
        <location evidence="1">Cell inner membrane</location>
        <topology evidence="1">Single-pass membrane protein</topology>
        <orientation evidence="1">Periplasmic side</orientation>
    </subcellularLocation>
</comment>
<dbReference type="InterPro" id="IPR037682">
    <property type="entry name" value="TonB_C"/>
</dbReference>
<reference evidence="13" key="1">
    <citation type="submission" date="2020-01" db="EMBL/GenBank/DDBJ databases">
        <authorList>
            <person name="Meier V. D."/>
            <person name="Meier V D."/>
        </authorList>
    </citation>
    <scope>NUCLEOTIDE SEQUENCE</scope>
    <source>
        <strain evidence="13">HLG_WM_MAG_09</strain>
    </source>
</reference>
<dbReference type="EMBL" id="CACVAT010000137">
    <property type="protein sequence ID" value="CAA6809704.1"/>
    <property type="molecule type" value="Genomic_DNA"/>
</dbReference>
<evidence type="ECO:0000256" key="10">
    <source>
        <dbReference type="SAM" id="MobiDB-lite"/>
    </source>
</evidence>
<accession>A0A6S6SUA9</accession>
<proteinExistence type="inferred from homology"/>
<gene>
    <name evidence="13" type="ORF">HELGO_WM32259</name>
</gene>
<evidence type="ECO:0000256" key="3">
    <source>
        <dbReference type="ARBA" id="ARBA00022448"/>
    </source>
</evidence>
<dbReference type="Gene3D" id="3.30.1150.10">
    <property type="match status" value="1"/>
</dbReference>
<dbReference type="GO" id="GO:0015031">
    <property type="term" value="P:protein transport"/>
    <property type="evidence" value="ECO:0007669"/>
    <property type="project" value="UniProtKB-KW"/>
</dbReference>
<dbReference type="GO" id="GO:0031992">
    <property type="term" value="F:energy transducer activity"/>
    <property type="evidence" value="ECO:0007669"/>
    <property type="project" value="TreeGrafter"/>
</dbReference>
<keyword evidence="4" id="KW-1003">Cell membrane</keyword>
<keyword evidence="8 11" id="KW-1133">Transmembrane helix</keyword>
<evidence type="ECO:0000256" key="4">
    <source>
        <dbReference type="ARBA" id="ARBA00022475"/>
    </source>
</evidence>
<protein>
    <submittedName>
        <fullName evidence="13">Energy transducer TonB</fullName>
    </submittedName>
</protein>
<comment type="similarity">
    <text evidence="2">Belongs to the TonB family.</text>
</comment>
<feature type="transmembrane region" description="Helical" evidence="11">
    <location>
        <begin position="20"/>
        <end position="38"/>
    </location>
</feature>
<evidence type="ECO:0000256" key="1">
    <source>
        <dbReference type="ARBA" id="ARBA00004383"/>
    </source>
</evidence>
<evidence type="ECO:0000256" key="8">
    <source>
        <dbReference type="ARBA" id="ARBA00022989"/>
    </source>
</evidence>
<evidence type="ECO:0000256" key="6">
    <source>
        <dbReference type="ARBA" id="ARBA00022692"/>
    </source>
</evidence>
<feature type="compositionally biased region" description="Basic and acidic residues" evidence="10">
    <location>
        <begin position="128"/>
        <end position="144"/>
    </location>
</feature>
<dbReference type="Pfam" id="PF03544">
    <property type="entry name" value="TonB_C"/>
    <property type="match status" value="1"/>
</dbReference>
<dbReference type="InterPro" id="IPR006260">
    <property type="entry name" value="TonB/TolA_C"/>
</dbReference>
<name>A0A6S6SUA9_9GAMM</name>
<dbReference type="PROSITE" id="PS52015">
    <property type="entry name" value="TONB_CTD"/>
    <property type="match status" value="1"/>
</dbReference>
<keyword evidence="3" id="KW-0813">Transport</keyword>
<feature type="region of interest" description="Disordered" evidence="10">
    <location>
        <begin position="73"/>
        <end position="154"/>
    </location>
</feature>
<sequence length="293" mass="32281">MHTLDMNEAYTSSHLQLAKTLPFAVVLHAALILGVSFAPELLPKLNIPPVLDVTLVQTHSETAPDEAEFIAQANQQASGSSDESNRPRSPLASMEPNAQDGESPLKSVEAAPENSPKLQPQLLTTKGETFKRIDKAPEQPDKDPVPVAETPSDQTQEIARLLAEVDEAEALYARRPRIHFIDSVSTKSSVEAFYIDSWVKKIERVGNINFPDEAINRNLSGKLILNATLDHGGNVVDIQIGVSSGFNLLDKAALRIVKLASPYPPLPWEIREQWDQLNITRTWIFHSGTLDTE</sequence>
<dbReference type="PANTHER" id="PTHR33446:SF11">
    <property type="entry name" value="TONB3"/>
    <property type="match status" value="1"/>
</dbReference>
<dbReference type="AlphaFoldDB" id="A0A6S6SUA9"/>
<evidence type="ECO:0000256" key="7">
    <source>
        <dbReference type="ARBA" id="ARBA00022927"/>
    </source>
</evidence>
<dbReference type="GO" id="GO:0098797">
    <property type="term" value="C:plasma membrane protein complex"/>
    <property type="evidence" value="ECO:0007669"/>
    <property type="project" value="TreeGrafter"/>
</dbReference>
<feature type="compositionally biased region" description="Polar residues" evidence="10">
    <location>
        <begin position="116"/>
        <end position="127"/>
    </location>
</feature>
<keyword evidence="9 11" id="KW-0472">Membrane</keyword>
<dbReference type="NCBIfam" id="TIGR01352">
    <property type="entry name" value="tonB_Cterm"/>
    <property type="match status" value="1"/>
</dbReference>
<keyword evidence="7" id="KW-0653">Protein transport</keyword>
<dbReference type="GO" id="GO:0055085">
    <property type="term" value="P:transmembrane transport"/>
    <property type="evidence" value="ECO:0007669"/>
    <property type="project" value="InterPro"/>
</dbReference>
<evidence type="ECO:0000256" key="5">
    <source>
        <dbReference type="ARBA" id="ARBA00022519"/>
    </source>
</evidence>
<feature type="compositionally biased region" description="Polar residues" evidence="10">
    <location>
        <begin position="73"/>
        <end position="82"/>
    </location>
</feature>
<evidence type="ECO:0000313" key="13">
    <source>
        <dbReference type="EMBL" id="CAA6809704.1"/>
    </source>
</evidence>
<evidence type="ECO:0000256" key="9">
    <source>
        <dbReference type="ARBA" id="ARBA00023136"/>
    </source>
</evidence>
<feature type="domain" description="TonB C-terminal" evidence="12">
    <location>
        <begin position="195"/>
        <end position="291"/>
    </location>
</feature>
<dbReference type="InterPro" id="IPR051045">
    <property type="entry name" value="TonB-dependent_transducer"/>
</dbReference>
<evidence type="ECO:0000259" key="12">
    <source>
        <dbReference type="PROSITE" id="PS52015"/>
    </source>
</evidence>